<gene>
    <name evidence="3" type="ORF">NA57DRAFT_78770</name>
</gene>
<dbReference type="InterPro" id="IPR021765">
    <property type="entry name" value="UstYa-like"/>
</dbReference>
<comment type="similarity">
    <text evidence="2">Belongs to the ustYa family.</text>
</comment>
<comment type="caution">
    <text evidence="3">The sequence shown here is derived from an EMBL/GenBank/DDBJ whole genome shotgun (WGS) entry which is preliminary data.</text>
</comment>
<dbReference type="GO" id="GO:0043386">
    <property type="term" value="P:mycotoxin biosynthetic process"/>
    <property type="evidence" value="ECO:0007669"/>
    <property type="project" value="InterPro"/>
</dbReference>
<sequence>MLSRTSTSRTDTLDIYSPLASLVEYENRLFSTGFANDRTQFQGEPTEENTKAWEELTEVGIIKLDRDQAAQLPNQTVEWNQEPGTYLAAVGMFHQLHCVDALRRNMFASSKGNAALDRKAIAHLDHCADYLRQVLTCHGDVSIVSFHWNEAIQKNTPIFDGLQHCRKFEPIFEWTKVHRAGDLRP</sequence>
<dbReference type="AlphaFoldDB" id="A0A9P4I8N6"/>
<evidence type="ECO:0000256" key="2">
    <source>
        <dbReference type="ARBA" id="ARBA00035112"/>
    </source>
</evidence>
<dbReference type="EMBL" id="ML978130">
    <property type="protein sequence ID" value="KAF2095999.1"/>
    <property type="molecule type" value="Genomic_DNA"/>
</dbReference>
<dbReference type="OrthoDB" id="3687641at2759"/>
<dbReference type="PANTHER" id="PTHR33365:SF4">
    <property type="entry name" value="CYCLOCHLOROTINE BIOSYNTHESIS PROTEIN O"/>
    <property type="match status" value="1"/>
</dbReference>
<dbReference type="PANTHER" id="PTHR33365">
    <property type="entry name" value="YALI0B05434P"/>
    <property type="match status" value="1"/>
</dbReference>
<accession>A0A9P4I8N6</accession>
<evidence type="ECO:0000256" key="1">
    <source>
        <dbReference type="ARBA" id="ARBA00004685"/>
    </source>
</evidence>
<evidence type="ECO:0008006" key="5">
    <source>
        <dbReference type="Google" id="ProtNLM"/>
    </source>
</evidence>
<protein>
    <recommendedName>
        <fullName evidence="5">Cyclochlorotine biosynthesis protein O</fullName>
    </recommendedName>
</protein>
<dbReference type="Proteomes" id="UP000799772">
    <property type="component" value="Unassembled WGS sequence"/>
</dbReference>
<evidence type="ECO:0000313" key="3">
    <source>
        <dbReference type="EMBL" id="KAF2095999.1"/>
    </source>
</evidence>
<dbReference type="Pfam" id="PF11807">
    <property type="entry name" value="UstYa"/>
    <property type="match status" value="1"/>
</dbReference>
<keyword evidence="4" id="KW-1185">Reference proteome</keyword>
<proteinExistence type="inferred from homology"/>
<reference evidence="3" key="1">
    <citation type="journal article" date="2020" name="Stud. Mycol.">
        <title>101 Dothideomycetes genomes: a test case for predicting lifestyles and emergence of pathogens.</title>
        <authorList>
            <person name="Haridas S."/>
            <person name="Albert R."/>
            <person name="Binder M."/>
            <person name="Bloem J."/>
            <person name="Labutti K."/>
            <person name="Salamov A."/>
            <person name="Andreopoulos B."/>
            <person name="Baker S."/>
            <person name="Barry K."/>
            <person name="Bills G."/>
            <person name="Bluhm B."/>
            <person name="Cannon C."/>
            <person name="Castanera R."/>
            <person name="Culley D."/>
            <person name="Daum C."/>
            <person name="Ezra D."/>
            <person name="Gonzalez J."/>
            <person name="Henrissat B."/>
            <person name="Kuo A."/>
            <person name="Liang C."/>
            <person name="Lipzen A."/>
            <person name="Lutzoni F."/>
            <person name="Magnuson J."/>
            <person name="Mondo S."/>
            <person name="Nolan M."/>
            <person name="Ohm R."/>
            <person name="Pangilinan J."/>
            <person name="Park H.-J."/>
            <person name="Ramirez L."/>
            <person name="Alfaro M."/>
            <person name="Sun H."/>
            <person name="Tritt A."/>
            <person name="Yoshinaga Y."/>
            <person name="Zwiers L.-H."/>
            <person name="Turgeon B."/>
            <person name="Goodwin S."/>
            <person name="Spatafora J."/>
            <person name="Crous P."/>
            <person name="Grigoriev I."/>
        </authorList>
    </citation>
    <scope>NUCLEOTIDE SEQUENCE</scope>
    <source>
        <strain evidence="3">CBS 133067</strain>
    </source>
</reference>
<organism evidence="3 4">
    <name type="scientific">Rhizodiscina lignyota</name>
    <dbReference type="NCBI Taxonomy" id="1504668"/>
    <lineage>
        <taxon>Eukaryota</taxon>
        <taxon>Fungi</taxon>
        <taxon>Dikarya</taxon>
        <taxon>Ascomycota</taxon>
        <taxon>Pezizomycotina</taxon>
        <taxon>Dothideomycetes</taxon>
        <taxon>Pleosporomycetidae</taxon>
        <taxon>Aulographales</taxon>
        <taxon>Rhizodiscinaceae</taxon>
        <taxon>Rhizodiscina</taxon>
    </lineage>
</organism>
<comment type="pathway">
    <text evidence="1">Mycotoxin biosynthesis.</text>
</comment>
<evidence type="ECO:0000313" key="4">
    <source>
        <dbReference type="Proteomes" id="UP000799772"/>
    </source>
</evidence>
<name>A0A9P4I8N6_9PEZI</name>